<dbReference type="GO" id="GO:0004386">
    <property type="term" value="F:helicase activity"/>
    <property type="evidence" value="ECO:0007669"/>
    <property type="project" value="UniProtKB-KW"/>
</dbReference>
<evidence type="ECO:0000256" key="2">
    <source>
        <dbReference type="ARBA" id="ARBA00022801"/>
    </source>
</evidence>
<keyword evidence="10" id="KW-1185">Reference proteome</keyword>
<evidence type="ECO:0000256" key="3">
    <source>
        <dbReference type="ARBA" id="ARBA00022806"/>
    </source>
</evidence>
<evidence type="ECO:0000256" key="1">
    <source>
        <dbReference type="ARBA" id="ARBA00022741"/>
    </source>
</evidence>
<dbReference type="SUPFAM" id="SSF52540">
    <property type="entry name" value="P-loop containing nucleoside triphosphate hydrolases"/>
    <property type="match status" value="1"/>
</dbReference>
<evidence type="ECO:0000259" key="7">
    <source>
        <dbReference type="Pfam" id="PF01935"/>
    </source>
</evidence>
<keyword evidence="2" id="KW-0378">Hydrolase</keyword>
<protein>
    <recommendedName>
        <fullName evidence="11">Helicase HerA central domain-containing protein</fullName>
    </recommendedName>
</protein>
<proteinExistence type="predicted"/>
<evidence type="ECO:0008006" key="11">
    <source>
        <dbReference type="Google" id="ProtNLM"/>
    </source>
</evidence>
<dbReference type="Pfam" id="PF01935">
    <property type="entry name" value="DUF87"/>
    <property type="match status" value="1"/>
</dbReference>
<dbReference type="AlphaFoldDB" id="A0A1Y6D639"/>
<dbReference type="PANTHER" id="PTHR42957">
    <property type="entry name" value="HELICASE MJ1565-RELATED"/>
    <property type="match status" value="1"/>
</dbReference>
<dbReference type="RefSeq" id="WP_085213569.1">
    <property type="nucleotide sequence ID" value="NZ_FXAM01000001.1"/>
</dbReference>
<dbReference type="Pfam" id="PF05872">
    <property type="entry name" value="HerA_C"/>
    <property type="match status" value="1"/>
</dbReference>
<feature type="domain" description="Helicase HerA-like C-terminal" evidence="8">
    <location>
        <begin position="427"/>
        <end position="502"/>
    </location>
</feature>
<dbReference type="InterPro" id="IPR002789">
    <property type="entry name" value="HerA_central"/>
</dbReference>
<keyword evidence="3" id="KW-0347">Helicase</keyword>
<evidence type="ECO:0000256" key="5">
    <source>
        <dbReference type="ARBA" id="ARBA00023125"/>
    </source>
</evidence>
<dbReference type="Gene3D" id="3.40.50.300">
    <property type="entry name" value="P-loop containing nucleotide triphosphate hydrolases"/>
    <property type="match status" value="2"/>
</dbReference>
<dbReference type="InterPro" id="IPR033186">
    <property type="entry name" value="HerA_C"/>
</dbReference>
<evidence type="ECO:0000256" key="4">
    <source>
        <dbReference type="ARBA" id="ARBA00022840"/>
    </source>
</evidence>
<keyword evidence="4" id="KW-0067">ATP-binding</keyword>
<organism evidence="9 10">
    <name type="scientific">Methylomagnum ishizawai</name>
    <dbReference type="NCBI Taxonomy" id="1760988"/>
    <lineage>
        <taxon>Bacteria</taxon>
        <taxon>Pseudomonadati</taxon>
        <taxon>Pseudomonadota</taxon>
        <taxon>Gammaproteobacteria</taxon>
        <taxon>Methylococcales</taxon>
        <taxon>Methylococcaceae</taxon>
        <taxon>Methylomagnum</taxon>
    </lineage>
</organism>
<keyword evidence="5" id="KW-0238">DNA-binding</keyword>
<name>A0A1Y6D639_9GAMM</name>
<dbReference type="GO" id="GO:0016787">
    <property type="term" value="F:hydrolase activity"/>
    <property type="evidence" value="ECO:0007669"/>
    <property type="project" value="UniProtKB-KW"/>
</dbReference>
<keyword evidence="1" id="KW-0547">Nucleotide-binding</keyword>
<gene>
    <name evidence="9" type="ORF">SAMN02949497_2748</name>
</gene>
<evidence type="ECO:0000313" key="10">
    <source>
        <dbReference type="Proteomes" id="UP000192923"/>
    </source>
</evidence>
<feature type="domain" description="Helicase HerA central" evidence="7">
    <location>
        <begin position="145"/>
        <end position="375"/>
    </location>
</feature>
<reference evidence="9 10" key="1">
    <citation type="submission" date="2016-12" db="EMBL/GenBank/DDBJ databases">
        <authorList>
            <person name="Song W.-J."/>
            <person name="Kurnit D.M."/>
        </authorList>
    </citation>
    <scope>NUCLEOTIDE SEQUENCE [LARGE SCALE GENOMIC DNA]</scope>
    <source>
        <strain evidence="9 10">175</strain>
    </source>
</reference>
<evidence type="ECO:0000256" key="6">
    <source>
        <dbReference type="ARBA" id="ARBA00023235"/>
    </source>
</evidence>
<accession>A0A1Y6D639</accession>
<dbReference type="Proteomes" id="UP000192923">
    <property type="component" value="Unassembled WGS sequence"/>
</dbReference>
<dbReference type="InterPro" id="IPR027417">
    <property type="entry name" value="P-loop_NTPase"/>
</dbReference>
<sequence>MADTSNTLIGHLLEVRAGRFQGQLLSEPDGFQATLEIDGKPEVVGQVGAYVSVRQHNSRIIGLIHHIQAGRAALNGAACRSAAGSLLSITPLGEIDPKGGFRRGVGRFPTPGAELHMVSSSEINTIFTHNKRFGFTPAYLRSHPTVGVHLDPTAMFSRHFAILGQSGSGKSWSVASLIQHMVKAMPKAHIILLDLHGEYYWTDKQDMQVSAAFKPDQTRHLDARRLEIPYWLMTFAELCDLFIDRNDPGASVQTAFFRETILALKQQSAKTLGMETVSLDSPIHFPIQEVYKSFKEANEMRTDFGKTKGPLFGQFDEFLIKLHSRLSDVRYDFLLNPKRRNRSETMAGLLRDFVGLGNPKRQITVIDLSPVPFDVRPTVSAQIGRLAFEFNYWNPKNREFPILLVCEEAHSYIPREHGTQYEGTRKSMERIAKEGRKYGVGLAVVTQRPKDLSETVLSQCGTYVCLRITNPDDQAYVRKLVPEGEADLVDILTSLGRGEAMILGEAIPLPTRSQIFKPDPAPNSNDADFYTYWREGPDDLDMDGIVERWRRQGK</sequence>
<dbReference type="GO" id="GO:0003677">
    <property type="term" value="F:DNA binding"/>
    <property type="evidence" value="ECO:0007669"/>
    <property type="project" value="UniProtKB-KW"/>
</dbReference>
<keyword evidence="6" id="KW-0413">Isomerase</keyword>
<dbReference type="EMBL" id="FXAM01000001">
    <property type="protein sequence ID" value="SMF95385.1"/>
    <property type="molecule type" value="Genomic_DNA"/>
</dbReference>
<dbReference type="OrthoDB" id="9806951at2"/>
<evidence type="ECO:0000313" key="9">
    <source>
        <dbReference type="EMBL" id="SMF95385.1"/>
    </source>
</evidence>
<dbReference type="PANTHER" id="PTHR42957:SF1">
    <property type="entry name" value="HELICASE MJ1565-RELATED"/>
    <property type="match status" value="1"/>
</dbReference>
<evidence type="ECO:0000259" key="8">
    <source>
        <dbReference type="Pfam" id="PF05872"/>
    </source>
</evidence>
<dbReference type="CDD" id="cd01127">
    <property type="entry name" value="TrwB_TraG_TraD_VirD4"/>
    <property type="match status" value="1"/>
</dbReference>
<dbReference type="GO" id="GO:0005524">
    <property type="term" value="F:ATP binding"/>
    <property type="evidence" value="ECO:0007669"/>
    <property type="project" value="UniProtKB-KW"/>
</dbReference>
<dbReference type="STRING" id="1760988.SAMN02949497_2748"/>
<dbReference type="InterPro" id="IPR008571">
    <property type="entry name" value="HerA-like"/>
</dbReference>